<dbReference type="Proteomes" id="UP001190700">
    <property type="component" value="Unassembled WGS sequence"/>
</dbReference>
<proteinExistence type="predicted"/>
<protein>
    <recommendedName>
        <fullName evidence="4">Apple domain-containing protein</fullName>
    </recommendedName>
</protein>
<gene>
    <name evidence="2" type="ORF">CYMTET_52278</name>
</gene>
<evidence type="ECO:0000256" key="1">
    <source>
        <dbReference type="SAM" id="MobiDB-lite"/>
    </source>
</evidence>
<sequence>EWYIRILRDPLTAVRGTIMDITNISSRVQLPTSPTWDPCPEETANATRRRRLDSFMKPARSLPFLPAPHGPAAGNASSVAARPPPPLQETTYAWSVRRGESPTREGATYTKSTNQTDHRACRRMCEAREQCNAFSFQSGQSECSFTDCFDAETATWDVAASDSEFHYFERRSCARRPAEAGAIEGRRLLQTGYRLREEPSVVRRSCALRMDLSIIVIGKVVGEMLRC</sequence>
<keyword evidence="3" id="KW-1185">Reference proteome</keyword>
<accession>A0AAE0BJC7</accession>
<evidence type="ECO:0000313" key="2">
    <source>
        <dbReference type="EMBL" id="KAK3237658.1"/>
    </source>
</evidence>
<dbReference type="AlphaFoldDB" id="A0AAE0BJC7"/>
<dbReference type="EMBL" id="LGRX02034492">
    <property type="protein sequence ID" value="KAK3237658.1"/>
    <property type="molecule type" value="Genomic_DNA"/>
</dbReference>
<reference evidence="2 3" key="1">
    <citation type="journal article" date="2015" name="Genome Biol. Evol.">
        <title>Comparative Genomics of a Bacterivorous Green Alga Reveals Evolutionary Causalities and Consequences of Phago-Mixotrophic Mode of Nutrition.</title>
        <authorList>
            <person name="Burns J.A."/>
            <person name="Paasch A."/>
            <person name="Narechania A."/>
            <person name="Kim E."/>
        </authorList>
    </citation>
    <scope>NUCLEOTIDE SEQUENCE [LARGE SCALE GENOMIC DNA]</scope>
    <source>
        <strain evidence="2 3">PLY_AMNH</strain>
    </source>
</reference>
<evidence type="ECO:0000313" key="3">
    <source>
        <dbReference type="Proteomes" id="UP001190700"/>
    </source>
</evidence>
<feature type="non-terminal residue" evidence="2">
    <location>
        <position position="1"/>
    </location>
</feature>
<comment type="caution">
    <text evidence="2">The sequence shown here is derived from an EMBL/GenBank/DDBJ whole genome shotgun (WGS) entry which is preliminary data.</text>
</comment>
<organism evidence="2 3">
    <name type="scientific">Cymbomonas tetramitiformis</name>
    <dbReference type="NCBI Taxonomy" id="36881"/>
    <lineage>
        <taxon>Eukaryota</taxon>
        <taxon>Viridiplantae</taxon>
        <taxon>Chlorophyta</taxon>
        <taxon>Pyramimonadophyceae</taxon>
        <taxon>Pyramimonadales</taxon>
        <taxon>Pyramimonadaceae</taxon>
        <taxon>Cymbomonas</taxon>
    </lineage>
</organism>
<feature type="region of interest" description="Disordered" evidence="1">
    <location>
        <begin position="66"/>
        <end position="87"/>
    </location>
</feature>
<evidence type="ECO:0008006" key="4">
    <source>
        <dbReference type="Google" id="ProtNLM"/>
    </source>
</evidence>
<name>A0AAE0BJC7_9CHLO</name>